<proteinExistence type="predicted"/>
<name>A0A512CF36_9BACT</name>
<keyword evidence="2" id="KW-1185">Reference proteome</keyword>
<evidence type="ECO:0000313" key="2">
    <source>
        <dbReference type="Proteomes" id="UP000321301"/>
    </source>
</evidence>
<organism evidence="1 2">
    <name type="scientific">Cyclobacterium qasimii</name>
    <dbReference type="NCBI Taxonomy" id="1350429"/>
    <lineage>
        <taxon>Bacteria</taxon>
        <taxon>Pseudomonadati</taxon>
        <taxon>Bacteroidota</taxon>
        <taxon>Cytophagia</taxon>
        <taxon>Cytophagales</taxon>
        <taxon>Cyclobacteriaceae</taxon>
        <taxon>Cyclobacterium</taxon>
    </lineage>
</organism>
<protein>
    <recommendedName>
        <fullName evidence="3">Mutarotase</fullName>
    </recommendedName>
</protein>
<dbReference type="Proteomes" id="UP000321301">
    <property type="component" value="Unassembled WGS sequence"/>
</dbReference>
<reference evidence="1 2" key="1">
    <citation type="submission" date="2019-07" db="EMBL/GenBank/DDBJ databases">
        <title>Whole genome shotgun sequence of Cyclobacterium qasimii NBRC 106168.</title>
        <authorList>
            <person name="Hosoyama A."/>
            <person name="Uohara A."/>
            <person name="Ohji S."/>
            <person name="Ichikawa N."/>
        </authorList>
    </citation>
    <scope>NUCLEOTIDE SEQUENCE [LARGE SCALE GENOMIC DNA]</scope>
    <source>
        <strain evidence="1 2">NBRC 106168</strain>
    </source>
</reference>
<sequence>MELRNHYANLHNSALSIINKEGFSQDADLDNPMDLRRGLTLLLRPNLQVKEAFETFIHKAQHILPDQYFYQAADLHVTVMPIISCYEGFSLEKLDLDKYESLIQKALEGIGKIELNFEGVFTSPSCLIIKGYPLNDALTRFRQNLRNSFATSKVEQSLDKRYKLVTAHSTVVRFSKPIEEVNAVLALVDAFSNHKFGQQAFDQVEFVFNDWYQRKSIVKTLNTYTLPFR</sequence>
<gene>
    <name evidence="1" type="ORF">CQA01_33270</name>
</gene>
<dbReference type="RefSeq" id="WP_040417081.1">
    <property type="nucleotide sequence ID" value="NZ_BJYV01000017.1"/>
</dbReference>
<evidence type="ECO:0008006" key="3">
    <source>
        <dbReference type="Google" id="ProtNLM"/>
    </source>
</evidence>
<dbReference type="Gene3D" id="3.90.1140.10">
    <property type="entry name" value="Cyclic phosphodiesterase"/>
    <property type="match status" value="1"/>
</dbReference>
<dbReference type="AlphaFoldDB" id="A0A512CF36"/>
<dbReference type="EMBL" id="BJYV01000017">
    <property type="protein sequence ID" value="GEO22793.1"/>
    <property type="molecule type" value="Genomic_DNA"/>
</dbReference>
<accession>A0A512CF36</accession>
<comment type="caution">
    <text evidence="1">The sequence shown here is derived from an EMBL/GenBank/DDBJ whole genome shotgun (WGS) entry which is preliminary data.</text>
</comment>
<evidence type="ECO:0000313" key="1">
    <source>
        <dbReference type="EMBL" id="GEO22793.1"/>
    </source>
</evidence>